<dbReference type="AlphaFoldDB" id="U6KWL0"/>
<dbReference type="Pfam" id="PF05028">
    <property type="entry name" value="PARG_cat_C"/>
    <property type="match status" value="2"/>
</dbReference>
<feature type="active site" evidence="1">
    <location>
        <position position="505"/>
    </location>
</feature>
<evidence type="ECO:0000313" key="4">
    <source>
        <dbReference type="EMBL" id="CDJ39890.1"/>
    </source>
</evidence>
<dbReference type="RefSeq" id="XP_013230643.1">
    <property type="nucleotide sequence ID" value="XM_013375189.1"/>
</dbReference>
<feature type="compositionally biased region" description="Low complexity" evidence="2">
    <location>
        <begin position="1026"/>
        <end position="1059"/>
    </location>
</feature>
<dbReference type="PANTHER" id="PTHR12837:SF0">
    <property type="entry name" value="POLY(ADP-RIBOSE) GLYCOHYDROLASE"/>
    <property type="match status" value="1"/>
</dbReference>
<accession>U6KWL0</accession>
<dbReference type="EMBL" id="HG674763">
    <property type="protein sequence ID" value="CDJ39890.1"/>
    <property type="molecule type" value="Genomic_DNA"/>
</dbReference>
<keyword evidence="5" id="KW-1185">Reference proteome</keyword>
<dbReference type="InterPro" id="IPR046372">
    <property type="entry name" value="PARG_cat_C"/>
</dbReference>
<dbReference type="GO" id="GO:0005737">
    <property type="term" value="C:cytoplasm"/>
    <property type="evidence" value="ECO:0007669"/>
    <property type="project" value="TreeGrafter"/>
</dbReference>
<evidence type="ECO:0000256" key="2">
    <source>
        <dbReference type="SAM" id="MobiDB-lite"/>
    </source>
</evidence>
<feature type="domain" description="PARG catalytic Macro" evidence="3">
    <location>
        <begin position="776"/>
        <end position="892"/>
    </location>
</feature>
<evidence type="ECO:0000256" key="1">
    <source>
        <dbReference type="PIRSR" id="PIRSR607724-1"/>
    </source>
</evidence>
<feature type="compositionally biased region" description="Polar residues" evidence="2">
    <location>
        <begin position="1014"/>
        <end position="1025"/>
    </location>
</feature>
<name>U6KWL0_EIMTE</name>
<dbReference type="OMA" id="DFANQWI"/>
<dbReference type="GO" id="GO:1990966">
    <property type="term" value="P:ATP generation from poly-ADP-D-ribose"/>
    <property type="evidence" value="ECO:0007669"/>
    <property type="project" value="TreeGrafter"/>
</dbReference>
<feature type="region of interest" description="Disordered" evidence="2">
    <location>
        <begin position="668"/>
        <end position="710"/>
    </location>
</feature>
<dbReference type="OrthoDB" id="331427at2759"/>
<dbReference type="VEuPathDB" id="ToxoDB:ETH_00024290"/>
<feature type="region of interest" description="Disordered" evidence="2">
    <location>
        <begin position="1014"/>
        <end position="1087"/>
    </location>
</feature>
<feature type="domain" description="PARG catalytic Macro" evidence="3">
    <location>
        <begin position="467"/>
        <end position="557"/>
    </location>
</feature>
<dbReference type="VEuPathDB" id="ToxoDB:ETH2_1563700"/>
<protein>
    <submittedName>
        <fullName evidence="4">Poly(ADP-ribose) glycohydrolase, putative</fullName>
    </submittedName>
</protein>
<evidence type="ECO:0000259" key="3">
    <source>
        <dbReference type="Pfam" id="PF05028"/>
    </source>
</evidence>
<feature type="compositionally biased region" description="Low complexity" evidence="2">
    <location>
        <begin position="568"/>
        <end position="580"/>
    </location>
</feature>
<dbReference type="GO" id="GO:0005634">
    <property type="term" value="C:nucleus"/>
    <property type="evidence" value="ECO:0007669"/>
    <property type="project" value="TreeGrafter"/>
</dbReference>
<reference evidence="4" key="2">
    <citation type="submission" date="2013-10" db="EMBL/GenBank/DDBJ databases">
        <authorList>
            <person name="Aslett M."/>
        </authorList>
    </citation>
    <scope>NUCLEOTIDE SEQUENCE [LARGE SCALE GENOMIC DNA]</scope>
    <source>
        <strain evidence="4">Houghton</strain>
    </source>
</reference>
<organism evidence="4 5">
    <name type="scientific">Eimeria tenella</name>
    <name type="common">Coccidian parasite</name>
    <dbReference type="NCBI Taxonomy" id="5802"/>
    <lineage>
        <taxon>Eukaryota</taxon>
        <taxon>Sar</taxon>
        <taxon>Alveolata</taxon>
        <taxon>Apicomplexa</taxon>
        <taxon>Conoidasida</taxon>
        <taxon>Coccidia</taxon>
        <taxon>Eucoccidiorida</taxon>
        <taxon>Eimeriorina</taxon>
        <taxon>Eimeriidae</taxon>
        <taxon>Eimeria</taxon>
    </lineage>
</organism>
<proteinExistence type="predicted"/>
<keyword evidence="4" id="KW-0378">Hydrolase</keyword>
<dbReference type="GO" id="GO:0004649">
    <property type="term" value="F:poly(ADP-ribose) glycohydrolase activity"/>
    <property type="evidence" value="ECO:0007669"/>
    <property type="project" value="InterPro"/>
</dbReference>
<dbReference type="GO" id="GO:0005975">
    <property type="term" value="P:carbohydrate metabolic process"/>
    <property type="evidence" value="ECO:0007669"/>
    <property type="project" value="InterPro"/>
</dbReference>
<dbReference type="GO" id="GO:0009225">
    <property type="term" value="P:nucleotide-sugar metabolic process"/>
    <property type="evidence" value="ECO:0007669"/>
    <property type="project" value="TreeGrafter"/>
</dbReference>
<dbReference type="InterPro" id="IPR007724">
    <property type="entry name" value="Poly_GlycHdrlase"/>
</dbReference>
<feature type="region of interest" description="Disordered" evidence="2">
    <location>
        <begin position="557"/>
        <end position="599"/>
    </location>
</feature>
<feature type="compositionally biased region" description="Basic and acidic residues" evidence="2">
    <location>
        <begin position="674"/>
        <end position="696"/>
    </location>
</feature>
<dbReference type="GO" id="GO:0006282">
    <property type="term" value="P:regulation of DNA repair"/>
    <property type="evidence" value="ECO:0007669"/>
    <property type="project" value="InterPro"/>
</dbReference>
<feature type="active site" evidence="1">
    <location>
        <position position="504"/>
    </location>
</feature>
<feature type="active site" evidence="1">
    <location>
        <position position="486"/>
    </location>
</feature>
<evidence type="ECO:0000313" key="5">
    <source>
        <dbReference type="Proteomes" id="UP000030747"/>
    </source>
</evidence>
<gene>
    <name evidence="4" type="ORF">ETH_00024290</name>
</gene>
<dbReference type="PANTHER" id="PTHR12837">
    <property type="entry name" value="POLY ADP-RIBOSE GLYCOHYDROLASE"/>
    <property type="match status" value="1"/>
</dbReference>
<dbReference type="GeneID" id="25253970"/>
<reference evidence="4" key="1">
    <citation type="submission" date="2013-10" db="EMBL/GenBank/DDBJ databases">
        <title>Genomic analysis of the causative agents of coccidiosis in chickens.</title>
        <authorList>
            <person name="Reid A.J."/>
            <person name="Blake D."/>
            <person name="Billington K."/>
            <person name="Browne H."/>
            <person name="Dunn M."/>
            <person name="Hung S."/>
            <person name="Kawahara F."/>
            <person name="Miranda-Saavedra D."/>
            <person name="Mourier T."/>
            <person name="Nagra H."/>
            <person name="Otto T.D."/>
            <person name="Rawlings N."/>
            <person name="Sanchez A."/>
            <person name="Sanders M."/>
            <person name="Subramaniam C."/>
            <person name="Tay Y."/>
            <person name="Dear P."/>
            <person name="Doerig C."/>
            <person name="Gruber A."/>
            <person name="Parkinson J."/>
            <person name="Shirley M."/>
            <person name="Wan K.L."/>
            <person name="Berriman M."/>
            <person name="Tomley F."/>
            <person name="Pain A."/>
        </authorList>
    </citation>
    <scope>NUCLEOTIDE SEQUENCE [LARGE SCALE GENOMIC DNA]</scope>
    <source>
        <strain evidence="4">Houghton</strain>
    </source>
</reference>
<sequence length="1087" mass="116789">MNECPSQGPLTPGFQPVLLLLHHLQPPLEWRRAVSVLQAALSYSEQGHTESSEERWNPGGASVSSLSALKLKQILRDVQNAVYEGYLERMALVQQGALHPPGLGVFMEAQDEGYQTQATPIHQKQLLHQHQQETLPPPCKPSARTFQNVERLFSAVPAAATVPFFRRALPLLLKAVLTAEQIFPRCKRILRGRTAQGATAAARTASNARIGIGTLQACTCGSCRLRLQLYKHCSSGVCSVSTGSKGSVTNGLHVASCPAEISAAEGWVLFGLGLFGLLPPPEWQRAATGLPNLGDISFVDFFDFTAPSQAAKLHCFIRDTRNQQEVRQLSLLLEEETCSLLPTQAVAASVAAESPGASTGTVYAAAAGDAAATQICGYSRIPKPPDVGMNSESRGVKGAAATWSGLLLGRSSYVPRGPATGQWPVSHPCCFVLRCIRISRAQAEPCSISSEALALQEGRLLQPQLFLHAEEGGGIPTSEALDIRADFANKVVGGGILYQGNLEEEVLFAVYPELLLLRPLSQHLFPGEAAHVCGCLRFSRYQGYANTFRCMLNATPEGDSTAKGSRTSSQSGQQGQLQQQADIGSDNHHRRQYQQPQEQWRAELNEPSLKSCLLLSLDSDDEAESTTKDYAKMTESSSNSCWRGWKGVEGVEAVDSTPIRLQWLPVPHFTSDPQEQKNTKQHRAETELGKDREVGTQERTGTVTEAAAQEPGPLSPLLRLEIASVVAAYDARRFGSSGAARSAAAAAAAAAEVLGLELPSHSRHATAREVLHSSFQFSVPLMMREVQKVSAALHLPYEPDLPHAAATTLTATDTAYGATTAAAQAAATEKKLDLRPLTTGAGELFRRDRYDCNWGCGFFGGDAQLKFLLQWLACSLCGRRMRYFVWGLAELMQDGLLQQVVAALTERSSWSCGGLWRALIEELFHVFPLPLLADAAAAGPCFPSAAATCGNDPCGVRQGAVFTYLLIFVVSFSEYIAPATARAHAEHGSLGSSPIRQMGAFKYILWRSAQASDSLPTQPRSTQHPNNRSSNSSINTRSSSSSSAGTSSNSTSSCSSGSVSKKREGTVEAEPATSSSAKKTKAEEAND</sequence>
<dbReference type="Proteomes" id="UP000030747">
    <property type="component" value="Unassembled WGS sequence"/>
</dbReference>